<dbReference type="GO" id="GO:0045087">
    <property type="term" value="P:innate immune response"/>
    <property type="evidence" value="ECO:0007669"/>
    <property type="project" value="TreeGrafter"/>
</dbReference>
<feature type="compositionally biased region" description="Basic and acidic residues" evidence="1">
    <location>
        <begin position="166"/>
        <end position="188"/>
    </location>
</feature>
<feature type="region of interest" description="Disordered" evidence="1">
    <location>
        <begin position="163"/>
        <end position="195"/>
    </location>
</feature>
<feature type="non-terminal residue" evidence="3">
    <location>
        <position position="1"/>
    </location>
</feature>
<gene>
    <name evidence="3" type="ORF">DNTS_001272</name>
</gene>
<sequence length="392" mass="43751">VSMEQRYPSTDLTETGEEVTCPYIVGIQSPDQHSLLAKHNPSRPVFVEGPFNLWLRKKCVHYYLLRADPIPAEEKVEEEIDPELFSPHQSLFFPRLLNLDLELDLGDDYSFDVEDVENDLVYAMCMVGKGDEVTLSKWISGLQESCPVLGQIPTVFRIQSMNSSSDIHEKPEQSEPNQNEEKEPERSKGVQRQECSNVPSFPVKVCEDEAPGCELSPPSRPPSKAALHTPYTPAVGLRGQSPSDPRWSSVVKVTGSSSLFTHTSVALLSKRVVSDSSRSFFIEATACKVESGSPTAPGCSEPTPEMLSLKQGELEDRLSKKCPDVEVVLKGDAPTFVPQDDVQFCFCWEPDKSLAWPRVRRDYSRYCLFKITQEPLTEPQGPLARLSTPKTS</sequence>
<keyword evidence="4" id="KW-1185">Reference proteome</keyword>
<reference evidence="3 4" key="1">
    <citation type="journal article" date="2019" name="Sci. Data">
        <title>Hybrid genome assembly and annotation of Danionella translucida.</title>
        <authorList>
            <person name="Kadobianskyi M."/>
            <person name="Schulze L."/>
            <person name="Schuelke M."/>
            <person name="Judkewitz B."/>
        </authorList>
    </citation>
    <scope>NUCLEOTIDE SEQUENCE [LARGE SCALE GENOMIC DNA]</scope>
    <source>
        <strain evidence="3 4">Bolton</strain>
    </source>
</reference>
<dbReference type="GO" id="GO:0007178">
    <property type="term" value="P:cell surface receptor protein serine/threonine kinase signaling pathway"/>
    <property type="evidence" value="ECO:0007669"/>
    <property type="project" value="TreeGrafter"/>
</dbReference>
<evidence type="ECO:0000256" key="1">
    <source>
        <dbReference type="SAM" id="MobiDB-lite"/>
    </source>
</evidence>
<evidence type="ECO:0000313" key="4">
    <source>
        <dbReference type="Proteomes" id="UP000316079"/>
    </source>
</evidence>
<dbReference type="InterPro" id="IPR010418">
    <property type="entry name" value="ECSIT"/>
</dbReference>
<dbReference type="Pfam" id="PF14784">
    <property type="entry name" value="ECSIT_C"/>
    <property type="match status" value="1"/>
</dbReference>
<dbReference type="AlphaFoldDB" id="A0A553MZX8"/>
<dbReference type="InterPro" id="IPR029342">
    <property type="entry name" value="ECIST_C"/>
</dbReference>
<comment type="caution">
    <text evidence="3">The sequence shown here is derived from an EMBL/GenBank/DDBJ whole genome shotgun (WGS) entry which is preliminary data.</text>
</comment>
<evidence type="ECO:0000313" key="3">
    <source>
        <dbReference type="EMBL" id="TRY58722.1"/>
    </source>
</evidence>
<feature type="region of interest" description="Disordered" evidence="1">
    <location>
        <begin position="210"/>
        <end position="246"/>
    </location>
</feature>
<dbReference type="PANTHER" id="PTHR13113">
    <property type="entry name" value="ECSIT EVOLUTIONARILY CONSERVED SIGNALING INTERMEDIATE IN TOLL PATHWAYS"/>
    <property type="match status" value="1"/>
</dbReference>
<organism evidence="3 4">
    <name type="scientific">Danionella cerebrum</name>
    <dbReference type="NCBI Taxonomy" id="2873325"/>
    <lineage>
        <taxon>Eukaryota</taxon>
        <taxon>Metazoa</taxon>
        <taxon>Chordata</taxon>
        <taxon>Craniata</taxon>
        <taxon>Vertebrata</taxon>
        <taxon>Euteleostomi</taxon>
        <taxon>Actinopterygii</taxon>
        <taxon>Neopterygii</taxon>
        <taxon>Teleostei</taxon>
        <taxon>Ostariophysi</taxon>
        <taxon>Cypriniformes</taxon>
        <taxon>Danionidae</taxon>
        <taxon>Danioninae</taxon>
        <taxon>Danionella</taxon>
    </lineage>
</organism>
<dbReference type="STRING" id="623744.A0A553MZX8"/>
<dbReference type="PANTHER" id="PTHR13113:SF1">
    <property type="entry name" value="EVOLUTIONARILY CONSERVED SIGNALING INTERMEDIATE IN TOLL PATHWAY, MITOCHONDRIAL"/>
    <property type="match status" value="1"/>
</dbReference>
<evidence type="ECO:0000259" key="2">
    <source>
        <dbReference type="SMART" id="SM01284"/>
    </source>
</evidence>
<dbReference type="SMART" id="SM01284">
    <property type="entry name" value="ECSIT_Cterm"/>
    <property type="match status" value="1"/>
</dbReference>
<feature type="domain" description="ECSIT C-terminal" evidence="2">
    <location>
        <begin position="29"/>
        <end position="159"/>
    </location>
</feature>
<accession>A0A553MZX8</accession>
<dbReference type="EMBL" id="SRMA01027173">
    <property type="protein sequence ID" value="TRY58722.1"/>
    <property type="molecule type" value="Genomic_DNA"/>
</dbReference>
<proteinExistence type="predicted"/>
<protein>
    <recommendedName>
        <fullName evidence="2">ECSIT C-terminal domain-containing protein</fullName>
    </recommendedName>
</protein>
<dbReference type="GO" id="GO:0005739">
    <property type="term" value="C:mitochondrion"/>
    <property type="evidence" value="ECO:0007669"/>
    <property type="project" value="TreeGrafter"/>
</dbReference>
<dbReference type="Proteomes" id="UP000316079">
    <property type="component" value="Unassembled WGS sequence"/>
</dbReference>
<name>A0A553MZX8_9TELE</name>
<dbReference type="OrthoDB" id="10064298at2759"/>